<sequence>MMGKGRFVFDTNVIISALLFENSKPAQVLRYALANGEVLLSLELLEELNEVLRRERFNRYITNEEREEFLEALVERAVFVEINEKVQACRDPKDDKVLEVALNGAAQYIISGDRDLLVLHSFRSMVVITADEFLKLLESE</sequence>
<proteinExistence type="predicted"/>
<dbReference type="EMBL" id="CP001344">
    <property type="protein sequence ID" value="ACL44081.1"/>
    <property type="molecule type" value="Genomic_DNA"/>
</dbReference>
<organism evidence="2">
    <name type="scientific">Cyanothece sp. (strain PCC 7425 / ATCC 29141)</name>
    <dbReference type="NCBI Taxonomy" id="395961"/>
    <lineage>
        <taxon>Bacteria</taxon>
        <taxon>Bacillati</taxon>
        <taxon>Cyanobacteriota</taxon>
        <taxon>Cyanophyceae</taxon>
        <taxon>Gomontiellales</taxon>
        <taxon>Cyanothecaceae</taxon>
        <taxon>Cyanothece</taxon>
    </lineage>
</organism>
<reference evidence="2" key="1">
    <citation type="submission" date="2009-01" db="EMBL/GenBank/DDBJ databases">
        <title>Complete sequence of chromosome Cyanothece sp. PCC 7425.</title>
        <authorList>
            <consortium name="US DOE Joint Genome Institute"/>
            <person name="Lucas S."/>
            <person name="Copeland A."/>
            <person name="Lapidus A."/>
            <person name="Glavina del Rio T."/>
            <person name="Dalin E."/>
            <person name="Tice H."/>
            <person name="Bruce D."/>
            <person name="Goodwin L."/>
            <person name="Pitluck S."/>
            <person name="Sims D."/>
            <person name="Meineke L."/>
            <person name="Brettin T."/>
            <person name="Detter J.C."/>
            <person name="Han C."/>
            <person name="Larimer F."/>
            <person name="Land M."/>
            <person name="Hauser L."/>
            <person name="Kyrpides N."/>
            <person name="Ovchinnikova G."/>
            <person name="Liberton M."/>
            <person name="Stoeckel J."/>
            <person name="Banerjee A."/>
            <person name="Singh A."/>
            <person name="Page L."/>
            <person name="Sato H."/>
            <person name="Zhao L."/>
            <person name="Sherman L."/>
            <person name="Pakrasi H."/>
            <person name="Richardson P."/>
        </authorList>
    </citation>
    <scope>NUCLEOTIDE SEQUENCE</scope>
    <source>
        <strain evidence="2">PCC 7425</strain>
    </source>
</reference>
<evidence type="ECO:0000313" key="2">
    <source>
        <dbReference type="EMBL" id="ACL44081.1"/>
    </source>
</evidence>
<accession>B8HR93</accession>
<name>B8HR93_CYAP4</name>
<dbReference type="HOGENOM" id="CLU_116617_3_2_3"/>
<dbReference type="PANTHER" id="PTHR34610">
    <property type="entry name" value="SSL7007 PROTEIN"/>
    <property type="match status" value="1"/>
</dbReference>
<feature type="domain" description="PIN" evidence="1">
    <location>
        <begin position="5"/>
        <end position="118"/>
    </location>
</feature>
<dbReference type="AlphaFoldDB" id="B8HR93"/>
<dbReference type="KEGG" id="cyn:Cyan7425_1712"/>
<dbReference type="Gene3D" id="3.40.50.1010">
    <property type="entry name" value="5'-nuclease"/>
    <property type="match status" value="1"/>
</dbReference>
<dbReference type="OrthoDB" id="426765at2"/>
<dbReference type="Pfam" id="PF13470">
    <property type="entry name" value="PIN_3"/>
    <property type="match status" value="1"/>
</dbReference>
<dbReference type="InterPro" id="IPR002716">
    <property type="entry name" value="PIN_dom"/>
</dbReference>
<dbReference type="InterPro" id="IPR029060">
    <property type="entry name" value="PIN-like_dom_sf"/>
</dbReference>
<dbReference type="InterPro" id="IPR002850">
    <property type="entry name" value="PIN_toxin-like"/>
</dbReference>
<gene>
    <name evidence="2" type="ordered locus">Cyan7425_1712</name>
</gene>
<protein>
    <submittedName>
        <fullName evidence="2">Nucleotide binding protein PINc</fullName>
    </submittedName>
</protein>
<evidence type="ECO:0000259" key="1">
    <source>
        <dbReference type="SMART" id="SM00670"/>
    </source>
</evidence>
<dbReference type="PANTHER" id="PTHR34610:SF4">
    <property type="entry name" value="SLL8027 PROTEIN"/>
    <property type="match status" value="1"/>
</dbReference>
<dbReference type="SMART" id="SM00670">
    <property type="entry name" value="PINc"/>
    <property type="match status" value="1"/>
</dbReference>
<dbReference type="SUPFAM" id="SSF88723">
    <property type="entry name" value="PIN domain-like"/>
    <property type="match status" value="1"/>
</dbReference>
<dbReference type="NCBIfam" id="TIGR00305">
    <property type="entry name" value="putative toxin-antitoxin system toxin component, PIN family"/>
    <property type="match status" value="1"/>
</dbReference>
<dbReference type="STRING" id="395961.Cyan7425_1712"/>
<dbReference type="eggNOG" id="COG1569">
    <property type="taxonomic scope" value="Bacteria"/>
</dbReference>